<dbReference type="SMART" id="SM00028">
    <property type="entry name" value="TPR"/>
    <property type="match status" value="3"/>
</dbReference>
<dbReference type="SUPFAM" id="SSF46934">
    <property type="entry name" value="UBA-like"/>
    <property type="match status" value="1"/>
</dbReference>
<dbReference type="Gene3D" id="1.10.287.110">
    <property type="entry name" value="DnaJ domain"/>
    <property type="match status" value="1"/>
</dbReference>
<evidence type="ECO:0000259" key="3">
    <source>
        <dbReference type="PROSITE" id="PS50030"/>
    </source>
</evidence>
<dbReference type="InParanoid" id="A0A165IP24"/>
<feature type="repeat" description="TPR" evidence="1">
    <location>
        <begin position="526"/>
        <end position="559"/>
    </location>
</feature>
<dbReference type="GO" id="GO:0072318">
    <property type="term" value="P:clathrin coat disassembly"/>
    <property type="evidence" value="ECO:0007669"/>
    <property type="project" value="TreeGrafter"/>
</dbReference>
<feature type="region of interest" description="Disordered" evidence="2">
    <location>
        <begin position="1"/>
        <end position="229"/>
    </location>
</feature>
<feature type="compositionally biased region" description="Low complexity" evidence="2">
    <location>
        <begin position="134"/>
        <end position="149"/>
    </location>
</feature>
<feature type="domain" description="UBA" evidence="3">
    <location>
        <begin position="218"/>
        <end position="260"/>
    </location>
</feature>
<gene>
    <name evidence="4" type="ORF">CALCODRAFT_522908</name>
</gene>
<dbReference type="InterPro" id="IPR036869">
    <property type="entry name" value="J_dom_sf"/>
</dbReference>
<dbReference type="FunCoup" id="A0A165IP24">
    <property type="interactions" value="66"/>
</dbReference>
<dbReference type="InterPro" id="IPR009060">
    <property type="entry name" value="UBA-like_sf"/>
</dbReference>
<keyword evidence="5" id="KW-1185">Reference proteome</keyword>
<feature type="compositionally biased region" description="Low complexity" evidence="2">
    <location>
        <begin position="204"/>
        <end position="217"/>
    </location>
</feature>
<dbReference type="Proteomes" id="UP000076842">
    <property type="component" value="Unassembled WGS sequence"/>
</dbReference>
<feature type="region of interest" description="Disordered" evidence="2">
    <location>
        <begin position="363"/>
        <end position="529"/>
    </location>
</feature>
<proteinExistence type="predicted"/>
<feature type="compositionally biased region" description="Basic and acidic residues" evidence="2">
    <location>
        <begin position="185"/>
        <end position="194"/>
    </location>
</feature>
<dbReference type="SUPFAM" id="SSF48452">
    <property type="entry name" value="TPR-like"/>
    <property type="match status" value="1"/>
</dbReference>
<dbReference type="InterPro" id="IPR019734">
    <property type="entry name" value="TPR_rpt"/>
</dbReference>
<feature type="compositionally biased region" description="Low complexity" evidence="2">
    <location>
        <begin position="104"/>
        <end position="122"/>
    </location>
</feature>
<dbReference type="GO" id="GO:0005737">
    <property type="term" value="C:cytoplasm"/>
    <property type="evidence" value="ECO:0007669"/>
    <property type="project" value="TreeGrafter"/>
</dbReference>
<dbReference type="GO" id="GO:0072583">
    <property type="term" value="P:clathrin-dependent endocytosis"/>
    <property type="evidence" value="ECO:0007669"/>
    <property type="project" value="TreeGrafter"/>
</dbReference>
<dbReference type="Gene3D" id="1.25.40.10">
    <property type="entry name" value="Tetratricopeptide repeat domain"/>
    <property type="match status" value="1"/>
</dbReference>
<feature type="compositionally biased region" description="Basic and acidic residues" evidence="2">
    <location>
        <begin position="159"/>
        <end position="170"/>
    </location>
</feature>
<dbReference type="EMBL" id="KV423928">
    <property type="protein sequence ID" value="KZT60820.1"/>
    <property type="molecule type" value="Genomic_DNA"/>
</dbReference>
<feature type="compositionally biased region" description="Basic and acidic residues" evidence="2">
    <location>
        <begin position="421"/>
        <end position="433"/>
    </location>
</feature>
<dbReference type="OrthoDB" id="1717591at2759"/>
<dbReference type="InterPro" id="IPR011990">
    <property type="entry name" value="TPR-like_helical_dom_sf"/>
</dbReference>
<evidence type="ECO:0000313" key="4">
    <source>
        <dbReference type="EMBL" id="KZT60820.1"/>
    </source>
</evidence>
<name>A0A165IP24_9BASI</name>
<feature type="region of interest" description="Disordered" evidence="2">
    <location>
        <begin position="264"/>
        <end position="329"/>
    </location>
</feature>
<protein>
    <recommendedName>
        <fullName evidence="3">UBA domain-containing protein</fullName>
    </recommendedName>
</protein>
<dbReference type="InterPro" id="IPR015940">
    <property type="entry name" value="UBA"/>
</dbReference>
<feature type="compositionally biased region" description="Low complexity" evidence="2">
    <location>
        <begin position="513"/>
        <end position="522"/>
    </location>
</feature>
<dbReference type="Gene3D" id="1.10.8.10">
    <property type="entry name" value="DNA helicase RuvA subunit, C-terminal domain"/>
    <property type="match status" value="1"/>
</dbReference>
<dbReference type="PANTHER" id="PTHR23172:SF19">
    <property type="entry name" value="J DOMAIN-CONTAINING PROTEIN"/>
    <property type="match status" value="1"/>
</dbReference>
<feature type="compositionally biased region" description="Basic and acidic residues" evidence="2">
    <location>
        <begin position="18"/>
        <end position="37"/>
    </location>
</feature>
<evidence type="ECO:0000313" key="5">
    <source>
        <dbReference type="Proteomes" id="UP000076842"/>
    </source>
</evidence>
<sequence length="821" mass="89644">MSFGGSAAASSNLSLADRQAKMEQERKEKERKLEEQIKAQGAFWDRFGGDDLLSPTPAPAASTSRVSTPALEPMRPSPIPKAATKPTTPGSNGFDLLDFDSLGAPTSSAPASSAVSPAAAAALDPFDFDALDKPTSSSSSLSVPKGPSPRSTTPGSFDFGDREDNGWHEHDEDEDDILGALSRPVTERSRREPAEPVQDIRQTPSRSSPAPPRSGAASPPPHVIGQIVEMGFSPQQARFALATTESGVDVQAALDMLLAQSTAMEPEAPETPDASASPRVLHIERNSDEEAAEADARRRRRRQGPTRQNMDSRNTTSPHRRGEVYETQKIQEQADRLIAQATDFGMNMFSRANALLKQGREQVQKAYEERQRAQAAAGGAGRGRTDSGRPKWMDNGHLGEPTSPTTPVHHQGGGFRDDDDVAAHAERHAEPSRARQQQPDMQQDRRREHTQPRPQETRQPMRDINLFGDEPVGYASPARRRRPADTNVTSPRVAMPQAAPTPPPPKPKPKPARPSVAVPPAVQTASDAHKAKGTEFFKLGQFAEAETSYGKALDVVPEGCSIRIVLHNNRAAARLKTGDSSGVVEDCTAVLTILSREGTDFKPDAEEEWDGVKLGDALVKALTRRAEAWEMKEKWDKAAEDWQRVVTLGTWIGKAKWDIANRGLERCKRMKTSQDQAAAPQPPKPKPKPKPPVSSAPAKPSEAVTRLKEANLQQDEEENLRAQLKDTVEARLLAWKGGKETNIRALLSSLENVLWEELQWKKVNLGELVTPAQVKARYVRAIARLHPDKLSAAKATVEHRMIANGVFGTLNEAWTAFQQQG</sequence>
<dbReference type="GO" id="GO:0030276">
    <property type="term" value="F:clathrin binding"/>
    <property type="evidence" value="ECO:0007669"/>
    <property type="project" value="TreeGrafter"/>
</dbReference>
<evidence type="ECO:0000256" key="2">
    <source>
        <dbReference type="SAM" id="MobiDB-lite"/>
    </source>
</evidence>
<dbReference type="AlphaFoldDB" id="A0A165IP24"/>
<feature type="compositionally biased region" description="Pro residues" evidence="2">
    <location>
        <begin position="680"/>
        <end position="694"/>
    </location>
</feature>
<dbReference type="PROSITE" id="PS50005">
    <property type="entry name" value="TPR"/>
    <property type="match status" value="1"/>
</dbReference>
<evidence type="ECO:0000256" key="1">
    <source>
        <dbReference type="PROSITE-ProRule" id="PRU00339"/>
    </source>
</evidence>
<accession>A0A165IP24</accession>
<dbReference type="GO" id="GO:0031982">
    <property type="term" value="C:vesicle"/>
    <property type="evidence" value="ECO:0007669"/>
    <property type="project" value="TreeGrafter"/>
</dbReference>
<feature type="compositionally biased region" description="Basic and acidic residues" evidence="2">
    <location>
        <begin position="363"/>
        <end position="372"/>
    </location>
</feature>
<dbReference type="PROSITE" id="PS50030">
    <property type="entry name" value="UBA"/>
    <property type="match status" value="1"/>
</dbReference>
<feature type="compositionally biased region" description="Basic and acidic residues" evidence="2">
    <location>
        <begin position="442"/>
        <end position="461"/>
    </location>
</feature>
<feature type="compositionally biased region" description="Basic and acidic residues" evidence="2">
    <location>
        <begin position="383"/>
        <end position="394"/>
    </location>
</feature>
<keyword evidence="1" id="KW-0802">TPR repeat</keyword>
<dbReference type="PANTHER" id="PTHR23172">
    <property type="entry name" value="AUXILIN/CYCLIN G-ASSOCIATED KINASE-RELATED"/>
    <property type="match status" value="1"/>
</dbReference>
<feature type="compositionally biased region" description="Low complexity" evidence="2">
    <location>
        <begin position="1"/>
        <end position="16"/>
    </location>
</feature>
<feature type="compositionally biased region" description="Low complexity" evidence="2">
    <location>
        <begin position="80"/>
        <end position="89"/>
    </location>
</feature>
<feature type="region of interest" description="Disordered" evidence="2">
    <location>
        <begin position="669"/>
        <end position="703"/>
    </location>
</feature>
<feature type="compositionally biased region" description="Polar residues" evidence="2">
    <location>
        <begin position="305"/>
        <end position="317"/>
    </location>
</feature>
<dbReference type="SUPFAM" id="SSF46565">
    <property type="entry name" value="Chaperone J-domain"/>
    <property type="match status" value="1"/>
</dbReference>
<dbReference type="FunFam" id="1.10.287.110:FF:000002">
    <property type="entry name" value="putative tyrosine-protein phosphatase auxilin isoform X2"/>
    <property type="match status" value="1"/>
</dbReference>
<organism evidence="4 5">
    <name type="scientific">Calocera cornea HHB12733</name>
    <dbReference type="NCBI Taxonomy" id="1353952"/>
    <lineage>
        <taxon>Eukaryota</taxon>
        <taxon>Fungi</taxon>
        <taxon>Dikarya</taxon>
        <taxon>Basidiomycota</taxon>
        <taxon>Agaricomycotina</taxon>
        <taxon>Dacrymycetes</taxon>
        <taxon>Dacrymycetales</taxon>
        <taxon>Dacrymycetaceae</taxon>
        <taxon>Calocera</taxon>
    </lineage>
</organism>
<dbReference type="STRING" id="1353952.A0A165IP24"/>
<reference evidence="4 5" key="1">
    <citation type="journal article" date="2016" name="Mol. Biol. Evol.">
        <title>Comparative Genomics of Early-Diverging Mushroom-Forming Fungi Provides Insights into the Origins of Lignocellulose Decay Capabilities.</title>
        <authorList>
            <person name="Nagy L.G."/>
            <person name="Riley R."/>
            <person name="Tritt A."/>
            <person name="Adam C."/>
            <person name="Daum C."/>
            <person name="Floudas D."/>
            <person name="Sun H."/>
            <person name="Yadav J.S."/>
            <person name="Pangilinan J."/>
            <person name="Larsson K.H."/>
            <person name="Matsuura K."/>
            <person name="Barry K."/>
            <person name="Labutti K."/>
            <person name="Kuo R."/>
            <person name="Ohm R.A."/>
            <person name="Bhattacharya S.S."/>
            <person name="Shirouzu T."/>
            <person name="Yoshinaga Y."/>
            <person name="Martin F.M."/>
            <person name="Grigoriev I.V."/>
            <person name="Hibbett D.S."/>
        </authorList>
    </citation>
    <scope>NUCLEOTIDE SEQUENCE [LARGE SCALE GENOMIC DNA]</scope>
    <source>
        <strain evidence="4 5">HHB12733</strain>
    </source>
</reference>